<comment type="caution">
    <text evidence="2">The sequence shown here is derived from an EMBL/GenBank/DDBJ whole genome shotgun (WGS) entry which is preliminary data.</text>
</comment>
<dbReference type="EMBL" id="PGOL01001865">
    <property type="protein sequence ID" value="PKI53285.1"/>
    <property type="molecule type" value="Genomic_DNA"/>
</dbReference>
<reference evidence="2 3" key="1">
    <citation type="submission" date="2017-11" db="EMBL/GenBank/DDBJ databases">
        <title>De-novo sequencing of pomegranate (Punica granatum L.) genome.</title>
        <authorList>
            <person name="Akparov Z."/>
            <person name="Amiraslanov A."/>
            <person name="Hajiyeva S."/>
            <person name="Abbasov M."/>
            <person name="Kaur K."/>
            <person name="Hamwieh A."/>
            <person name="Solovyev V."/>
            <person name="Salamov A."/>
            <person name="Braich B."/>
            <person name="Kosarev P."/>
            <person name="Mahmoud A."/>
            <person name="Hajiyev E."/>
            <person name="Babayeva S."/>
            <person name="Izzatullayeva V."/>
            <person name="Mammadov A."/>
            <person name="Mammadov A."/>
            <person name="Sharifova S."/>
            <person name="Ojaghi J."/>
            <person name="Eynullazada K."/>
            <person name="Bayramov B."/>
            <person name="Abdulazimova A."/>
            <person name="Shahmuradov I."/>
        </authorList>
    </citation>
    <scope>NUCLEOTIDE SEQUENCE [LARGE SCALE GENOMIC DNA]</scope>
    <source>
        <strain evidence="3">cv. AG2017</strain>
        <tissue evidence="2">Leaf</tissue>
    </source>
</reference>
<organism evidence="2 3">
    <name type="scientific">Punica granatum</name>
    <name type="common">Pomegranate</name>
    <dbReference type="NCBI Taxonomy" id="22663"/>
    <lineage>
        <taxon>Eukaryota</taxon>
        <taxon>Viridiplantae</taxon>
        <taxon>Streptophyta</taxon>
        <taxon>Embryophyta</taxon>
        <taxon>Tracheophyta</taxon>
        <taxon>Spermatophyta</taxon>
        <taxon>Magnoliopsida</taxon>
        <taxon>eudicotyledons</taxon>
        <taxon>Gunneridae</taxon>
        <taxon>Pentapetalae</taxon>
        <taxon>rosids</taxon>
        <taxon>malvids</taxon>
        <taxon>Myrtales</taxon>
        <taxon>Lythraceae</taxon>
        <taxon>Punica</taxon>
    </lineage>
</organism>
<name>A0A2I0JAL0_PUNGR</name>
<dbReference type="Proteomes" id="UP000233551">
    <property type="component" value="Unassembled WGS sequence"/>
</dbReference>
<evidence type="ECO:0000313" key="3">
    <source>
        <dbReference type="Proteomes" id="UP000233551"/>
    </source>
</evidence>
<evidence type="ECO:0000313" key="2">
    <source>
        <dbReference type="EMBL" id="PKI53285.1"/>
    </source>
</evidence>
<feature type="region of interest" description="Disordered" evidence="1">
    <location>
        <begin position="1"/>
        <end position="39"/>
    </location>
</feature>
<feature type="compositionally biased region" description="Gly residues" evidence="1">
    <location>
        <begin position="111"/>
        <end position="124"/>
    </location>
</feature>
<keyword evidence="3" id="KW-1185">Reference proteome</keyword>
<dbReference type="AlphaFoldDB" id="A0A2I0JAL0"/>
<accession>A0A2I0JAL0</accession>
<protein>
    <submittedName>
        <fullName evidence="2">Uncharacterized protein</fullName>
    </submittedName>
</protein>
<feature type="region of interest" description="Disordered" evidence="1">
    <location>
        <begin position="111"/>
        <end position="143"/>
    </location>
</feature>
<feature type="compositionally biased region" description="Basic and acidic residues" evidence="1">
    <location>
        <begin position="128"/>
        <end position="139"/>
    </location>
</feature>
<evidence type="ECO:0000256" key="1">
    <source>
        <dbReference type="SAM" id="MobiDB-lite"/>
    </source>
</evidence>
<sequence length="186" mass="18721">GYLTRDGNNGDAVERGVSKAADQVGGPGARSSYAHSRKAGGTGIAFGSENATLLVTGKDIPDSVGAGEGLVDLQGRPSRVCEDVADALPLEGLHDDVGAFAGLVGGKSGDEGGIGGGGRGGGAGTELEEIRRERRRGEESAGWGRRGRVNLRKGLRDLEEAEGLGVAEKVVFGAAAAIIGWVAGRG</sequence>
<feature type="non-terminal residue" evidence="2">
    <location>
        <position position="1"/>
    </location>
</feature>
<gene>
    <name evidence="2" type="ORF">CRG98_026313</name>
</gene>
<proteinExistence type="predicted"/>